<dbReference type="EMBL" id="BMKS01000025">
    <property type="protein sequence ID" value="GGG51527.1"/>
    <property type="molecule type" value="Genomic_DNA"/>
</dbReference>
<name>A0A8J3EF72_9PROT</name>
<dbReference type="GO" id="GO:0016788">
    <property type="term" value="F:hydrolase activity, acting on ester bonds"/>
    <property type="evidence" value="ECO:0007669"/>
    <property type="project" value="InterPro"/>
</dbReference>
<dbReference type="SMART" id="SM00990">
    <property type="entry name" value="VRR_NUC"/>
    <property type="match status" value="1"/>
</dbReference>
<reference evidence="6 7" key="1">
    <citation type="journal article" date="2014" name="Int. J. Syst. Evol. Microbiol.">
        <title>Complete genome sequence of Corynebacterium casei LMG S-19264T (=DSM 44701T), isolated from a smear-ripened cheese.</title>
        <authorList>
            <consortium name="US DOE Joint Genome Institute (JGI-PGF)"/>
            <person name="Walter F."/>
            <person name="Albersmeier A."/>
            <person name="Kalinowski J."/>
            <person name="Ruckert C."/>
        </authorList>
    </citation>
    <scope>NUCLEOTIDE SEQUENCE [LARGE SCALE GENOMIC DNA]</scope>
    <source>
        <strain evidence="6 7">CGMCC 1.16330</strain>
    </source>
</reference>
<dbReference type="AlphaFoldDB" id="A0A8J3EF72"/>
<organism evidence="6 7">
    <name type="scientific">Caldovatus sediminis</name>
    <dbReference type="NCBI Taxonomy" id="2041189"/>
    <lineage>
        <taxon>Bacteria</taxon>
        <taxon>Pseudomonadati</taxon>
        <taxon>Pseudomonadota</taxon>
        <taxon>Alphaproteobacteria</taxon>
        <taxon>Acetobacterales</taxon>
        <taxon>Roseomonadaceae</taxon>
        <taxon>Caldovatus</taxon>
    </lineage>
</organism>
<evidence type="ECO:0000256" key="4">
    <source>
        <dbReference type="SAM" id="MobiDB-lite"/>
    </source>
</evidence>
<dbReference type="GO" id="GO:0004518">
    <property type="term" value="F:nuclease activity"/>
    <property type="evidence" value="ECO:0007669"/>
    <property type="project" value="UniProtKB-KW"/>
</dbReference>
<evidence type="ECO:0000256" key="3">
    <source>
        <dbReference type="ARBA" id="ARBA00022801"/>
    </source>
</evidence>
<gene>
    <name evidence="6" type="ORF">GCM10010964_43420</name>
</gene>
<dbReference type="Proteomes" id="UP000597507">
    <property type="component" value="Unassembled WGS sequence"/>
</dbReference>
<dbReference type="InterPro" id="IPR014883">
    <property type="entry name" value="VRR_NUC"/>
</dbReference>
<proteinExistence type="predicted"/>
<evidence type="ECO:0000256" key="2">
    <source>
        <dbReference type="ARBA" id="ARBA00022722"/>
    </source>
</evidence>
<keyword evidence="2" id="KW-0540">Nuclease</keyword>
<dbReference type="Gene3D" id="3.40.1350.10">
    <property type="match status" value="1"/>
</dbReference>
<keyword evidence="3" id="KW-0378">Hydrolase</keyword>
<feature type="domain" description="VRR-NUC" evidence="5">
    <location>
        <begin position="47"/>
        <end position="135"/>
    </location>
</feature>
<dbReference type="InterPro" id="IPR011856">
    <property type="entry name" value="tRNA_endonuc-like_dom_sf"/>
</dbReference>
<keyword evidence="7" id="KW-1185">Reference proteome</keyword>
<accession>A0A8J3EF72</accession>
<dbReference type="GO" id="GO:0003676">
    <property type="term" value="F:nucleic acid binding"/>
    <property type="evidence" value="ECO:0007669"/>
    <property type="project" value="InterPro"/>
</dbReference>
<dbReference type="RefSeq" id="WP_188904139.1">
    <property type="nucleotide sequence ID" value="NZ_BMKS01000025.1"/>
</dbReference>
<sequence length="157" mass="16913">MTGVASGAEPASLADPREWLPHATPPKRGHPERDVQRSVIRFLRLALPPGSIVAAINTERRGMGRTAEQRARFGAALKASGMLPGFFDAVALLPSGRAVWFEFKAPKGRLSPTQRDMHDRTRALGHTVIVCDSIETAEAALLAAGVPTRRTSRCPTP</sequence>
<evidence type="ECO:0000313" key="6">
    <source>
        <dbReference type="EMBL" id="GGG51527.1"/>
    </source>
</evidence>
<evidence type="ECO:0000256" key="1">
    <source>
        <dbReference type="ARBA" id="ARBA00001946"/>
    </source>
</evidence>
<evidence type="ECO:0000259" key="5">
    <source>
        <dbReference type="SMART" id="SM00990"/>
    </source>
</evidence>
<feature type="region of interest" description="Disordered" evidence="4">
    <location>
        <begin position="1"/>
        <end position="34"/>
    </location>
</feature>
<comment type="cofactor">
    <cofactor evidence="1">
        <name>Mg(2+)</name>
        <dbReference type="ChEBI" id="CHEBI:18420"/>
    </cofactor>
</comment>
<evidence type="ECO:0000313" key="7">
    <source>
        <dbReference type="Proteomes" id="UP000597507"/>
    </source>
</evidence>
<protein>
    <recommendedName>
        <fullName evidence="5">VRR-NUC domain-containing protein</fullName>
    </recommendedName>
</protein>
<comment type="caution">
    <text evidence="6">The sequence shown here is derived from an EMBL/GenBank/DDBJ whole genome shotgun (WGS) entry which is preliminary data.</text>
</comment>